<evidence type="ECO:0000313" key="2">
    <source>
        <dbReference type="Proteomes" id="UP000464658"/>
    </source>
</evidence>
<accession>A0A5S9MCL7</accession>
<organism evidence="1 2">
    <name type="scientific">Bacillus safensis</name>
    <dbReference type="NCBI Taxonomy" id="561879"/>
    <lineage>
        <taxon>Bacteria</taxon>
        <taxon>Bacillati</taxon>
        <taxon>Bacillota</taxon>
        <taxon>Bacilli</taxon>
        <taxon>Bacillales</taxon>
        <taxon>Bacillaceae</taxon>
        <taxon>Bacillus</taxon>
    </lineage>
</organism>
<evidence type="ECO:0000313" key="1">
    <source>
        <dbReference type="EMBL" id="BBP90873.1"/>
    </source>
</evidence>
<dbReference type="Proteomes" id="UP000464658">
    <property type="component" value="Chromosome"/>
</dbReference>
<sequence length="99" mass="11647">MYSVIHDLSFFVKDGDMYQRYDETHEQRTFPFETYAAFLESAGFEQIEVTADFTNEAPGEFAERYFISAKKPKPSFNRTMVFKTLFSLVAKMINFCDHQ</sequence>
<name>A0A5S9MCL7_BACIA</name>
<dbReference type="SUPFAM" id="SSF53335">
    <property type="entry name" value="S-adenosyl-L-methionine-dependent methyltransferases"/>
    <property type="match status" value="1"/>
</dbReference>
<protein>
    <submittedName>
        <fullName evidence="1">Uncharacterized protein</fullName>
    </submittedName>
</protein>
<gene>
    <name evidence="1" type="ORF">BsIDN1_44910</name>
</gene>
<dbReference type="Gene3D" id="3.40.50.150">
    <property type="entry name" value="Vaccinia Virus protein VP39"/>
    <property type="match status" value="1"/>
</dbReference>
<reference evidence="1 2" key="1">
    <citation type="submission" date="2019-12" db="EMBL/GenBank/DDBJ databases">
        <title>Full genome sequence of a Bacillus safensis strain isolated from commercially available natto in Indonesia.</title>
        <authorList>
            <person name="Yoshida M."/>
            <person name="Uomi M."/>
            <person name="Waturangi D."/>
            <person name="Ekaputri J.J."/>
            <person name="Setiamarga D.H.E."/>
        </authorList>
    </citation>
    <scope>NUCLEOTIDE SEQUENCE [LARGE SCALE GENOMIC DNA]</scope>
    <source>
        <strain evidence="1 2">IDN1</strain>
    </source>
</reference>
<dbReference type="EMBL" id="AP021906">
    <property type="protein sequence ID" value="BBP90873.1"/>
    <property type="molecule type" value="Genomic_DNA"/>
</dbReference>
<dbReference type="Gene3D" id="2.20.25.110">
    <property type="entry name" value="S-adenosyl-L-methionine-dependent methyltransferases"/>
    <property type="match status" value="1"/>
</dbReference>
<proteinExistence type="predicted"/>
<dbReference type="AlphaFoldDB" id="A0A5S9MCL7"/>
<dbReference type="InterPro" id="IPR029063">
    <property type="entry name" value="SAM-dependent_MTases_sf"/>
</dbReference>